<dbReference type="RefSeq" id="WP_126377172.1">
    <property type="nucleotide sequence ID" value="NZ_AP017378.1"/>
</dbReference>
<dbReference type="Proteomes" id="UP000269883">
    <property type="component" value="Chromosome"/>
</dbReference>
<evidence type="ECO:0000313" key="4">
    <source>
        <dbReference type="Proteomes" id="UP000269883"/>
    </source>
</evidence>
<dbReference type="InterPro" id="IPR029046">
    <property type="entry name" value="LolA/LolB/LppX"/>
</dbReference>
<accession>A0A2Z6AX18</accession>
<feature type="chain" id="PRO_5016306454" evidence="2">
    <location>
        <begin position="23"/>
        <end position="216"/>
    </location>
</feature>
<keyword evidence="4" id="KW-1185">Reference proteome</keyword>
<reference evidence="3 4" key="1">
    <citation type="journal article" date="2018" name="Sci. Adv.">
        <title>Multi-heme cytochromes provide a pathway for survival in energy-limited environments.</title>
        <authorList>
            <person name="Deng X."/>
            <person name="Dohmae N."/>
            <person name="Nealson K.H."/>
            <person name="Hashimoto K."/>
            <person name="Okamoto A."/>
        </authorList>
    </citation>
    <scope>NUCLEOTIDE SEQUENCE [LARGE SCALE GENOMIC DNA]</scope>
    <source>
        <strain evidence="3 4">IS5</strain>
    </source>
</reference>
<gene>
    <name evidence="3" type="ORF">DFE_0970</name>
</gene>
<name>A0A2Z6AX18_9BACT</name>
<dbReference type="KEGG" id="dfl:DFE_0970"/>
<dbReference type="AlphaFoldDB" id="A0A2Z6AX18"/>
<dbReference type="InterPro" id="IPR004564">
    <property type="entry name" value="OM_lipoprot_carrier_LolA-like"/>
</dbReference>
<dbReference type="Pfam" id="PF03548">
    <property type="entry name" value="LolA"/>
    <property type="match status" value="1"/>
</dbReference>
<evidence type="ECO:0000256" key="2">
    <source>
        <dbReference type="SAM" id="SignalP"/>
    </source>
</evidence>
<protein>
    <submittedName>
        <fullName evidence="3">Outer membrane lipoprotein carrier protein LolA</fullName>
    </submittedName>
</protein>
<keyword evidence="3" id="KW-0449">Lipoprotein</keyword>
<dbReference type="SUPFAM" id="SSF89392">
    <property type="entry name" value="Prokaryotic lipoproteins and lipoprotein localization factors"/>
    <property type="match status" value="1"/>
</dbReference>
<dbReference type="OrthoDB" id="9785727at2"/>
<proteinExistence type="predicted"/>
<dbReference type="Gene3D" id="2.50.20.10">
    <property type="entry name" value="Lipoprotein localisation LolA/LolB/LppX"/>
    <property type="match status" value="1"/>
</dbReference>
<evidence type="ECO:0000313" key="3">
    <source>
        <dbReference type="EMBL" id="BBD07696.1"/>
    </source>
</evidence>
<organism evidence="3 4">
    <name type="scientific">Desulfovibrio ferrophilus</name>
    <dbReference type="NCBI Taxonomy" id="241368"/>
    <lineage>
        <taxon>Bacteria</taxon>
        <taxon>Pseudomonadati</taxon>
        <taxon>Thermodesulfobacteriota</taxon>
        <taxon>Desulfovibrionia</taxon>
        <taxon>Desulfovibrionales</taxon>
        <taxon>Desulfovibrionaceae</taxon>
        <taxon>Desulfovibrio</taxon>
    </lineage>
</organism>
<dbReference type="PANTHER" id="PTHR35869:SF1">
    <property type="entry name" value="OUTER-MEMBRANE LIPOPROTEIN CARRIER PROTEIN"/>
    <property type="match status" value="1"/>
</dbReference>
<dbReference type="CDD" id="cd16325">
    <property type="entry name" value="LolA"/>
    <property type="match status" value="1"/>
</dbReference>
<evidence type="ECO:0000256" key="1">
    <source>
        <dbReference type="ARBA" id="ARBA00022729"/>
    </source>
</evidence>
<dbReference type="PANTHER" id="PTHR35869">
    <property type="entry name" value="OUTER-MEMBRANE LIPOPROTEIN CARRIER PROTEIN"/>
    <property type="match status" value="1"/>
</dbReference>
<feature type="signal peptide" evidence="2">
    <location>
        <begin position="1"/>
        <end position="22"/>
    </location>
</feature>
<keyword evidence="1 2" id="KW-0732">Signal</keyword>
<dbReference type="EMBL" id="AP017378">
    <property type="protein sequence ID" value="BBD07696.1"/>
    <property type="molecule type" value="Genomic_DNA"/>
</dbReference>
<sequence>MLFIRIPALILTILICVPAAWASDVATLTASMQARYESLDSFSASFNQVLFNASSSETQQRAGNIAYRQPGLVRWETTTPEPELLVVGKDEVWSHFPHEDAAYKYTVEQVLSSKTVLRFISGKANLRDDFWVTSLGREDGLDKLELIPKEPEPEMVQAYLWLTPEYALLQKVQILDFFGNENTVILKGIVMNPELQDSAFSFTPPPGTDVYDNTHK</sequence>